<evidence type="ECO:0000256" key="2">
    <source>
        <dbReference type="ARBA" id="ARBA00022679"/>
    </source>
</evidence>
<evidence type="ECO:0000256" key="3">
    <source>
        <dbReference type="RuleBase" id="RU003718"/>
    </source>
</evidence>
<dbReference type="EC" id="2.4.1.-" evidence="4"/>
<evidence type="ECO:0000256" key="4">
    <source>
        <dbReference type="RuleBase" id="RU362057"/>
    </source>
</evidence>
<dbReference type="EMBL" id="JABTTQ020003424">
    <property type="protein sequence ID" value="KAK6117658.1"/>
    <property type="molecule type" value="Genomic_DNA"/>
</dbReference>
<comment type="caution">
    <text evidence="5">The sequence shown here is derived from an EMBL/GenBank/DDBJ whole genome shotgun (WGS) entry which is preliminary data.</text>
</comment>
<dbReference type="InterPro" id="IPR050481">
    <property type="entry name" value="UDP-glycosyltransf_plant"/>
</dbReference>
<evidence type="ECO:0000256" key="1">
    <source>
        <dbReference type="ARBA" id="ARBA00009995"/>
    </source>
</evidence>
<dbReference type="PANTHER" id="PTHR48048:SF70">
    <property type="entry name" value="ISOFLAVONE 7-O-GLUCOSYLTRANSFERASE"/>
    <property type="match status" value="1"/>
</dbReference>
<reference evidence="5 6" key="1">
    <citation type="journal article" date="2021" name="Comput. Struct. Biotechnol. J.">
        <title>De novo genome assembly of the potent medicinal plant Rehmannia glutinosa using nanopore technology.</title>
        <authorList>
            <person name="Ma L."/>
            <person name="Dong C."/>
            <person name="Song C."/>
            <person name="Wang X."/>
            <person name="Zheng X."/>
            <person name="Niu Y."/>
            <person name="Chen S."/>
            <person name="Feng W."/>
        </authorList>
    </citation>
    <scope>NUCLEOTIDE SEQUENCE [LARGE SCALE GENOMIC DNA]</scope>
    <source>
        <strain evidence="5">DH-2019</strain>
    </source>
</reference>
<organism evidence="5 6">
    <name type="scientific">Rehmannia glutinosa</name>
    <name type="common">Chinese foxglove</name>
    <dbReference type="NCBI Taxonomy" id="99300"/>
    <lineage>
        <taxon>Eukaryota</taxon>
        <taxon>Viridiplantae</taxon>
        <taxon>Streptophyta</taxon>
        <taxon>Embryophyta</taxon>
        <taxon>Tracheophyta</taxon>
        <taxon>Spermatophyta</taxon>
        <taxon>Magnoliopsida</taxon>
        <taxon>eudicotyledons</taxon>
        <taxon>Gunneridae</taxon>
        <taxon>Pentapetalae</taxon>
        <taxon>asterids</taxon>
        <taxon>lamiids</taxon>
        <taxon>Lamiales</taxon>
        <taxon>Orobanchaceae</taxon>
        <taxon>Rehmannieae</taxon>
        <taxon>Rehmannia</taxon>
    </lineage>
</organism>
<protein>
    <recommendedName>
        <fullName evidence="4">Glycosyltransferase</fullName>
        <ecNumber evidence="4">2.4.1.-</ecNumber>
    </recommendedName>
</protein>
<dbReference type="Pfam" id="PF00201">
    <property type="entry name" value="UDPGT"/>
    <property type="match status" value="1"/>
</dbReference>
<dbReference type="SUPFAM" id="SSF53756">
    <property type="entry name" value="UDP-Glycosyltransferase/glycogen phosphorylase"/>
    <property type="match status" value="1"/>
</dbReference>
<dbReference type="PROSITE" id="PS00375">
    <property type="entry name" value="UDPGT"/>
    <property type="match status" value="1"/>
</dbReference>
<keyword evidence="6" id="KW-1185">Reference proteome</keyword>
<comment type="similarity">
    <text evidence="1 3">Belongs to the UDP-glycosyltransferase family.</text>
</comment>
<dbReference type="Proteomes" id="UP001318860">
    <property type="component" value="Unassembled WGS sequence"/>
</dbReference>
<gene>
    <name evidence="5" type="ORF">DH2020_048620</name>
</gene>
<dbReference type="PANTHER" id="PTHR48048">
    <property type="entry name" value="GLYCOSYLTRANSFERASE"/>
    <property type="match status" value="1"/>
</dbReference>
<dbReference type="InterPro" id="IPR002213">
    <property type="entry name" value="UDP_glucos_trans"/>
</dbReference>
<name>A0ABR0U567_REHGL</name>
<sequence>MSNLATFINKHHPSISVVLISTAAEGGGGATAPSVTYHRLPTPNLPQNSTSDLLELNFEIPRLNNPNLRQALEEISQKSKIKALIIHFFCNSAFEVSTSLNIPTYFCHTTGAFPLCVLLYWPTINEKFPGNLNDVVVEIPGCPPIRSVDLPEIMIFRQRNFYKHLVCTAMNMRKSAGLIVNTFDALEFRAMEALANGLCFPDGPTPPPTKSVVFLCFGRRGVFSVEQLKEMAIGLENSGYRFLWAVRNPPEKQSSEEPDLEALLPEGFLERNRERGVVLKSWAPQTDVLSHESVGGFVTHCGQCSVLEAVSFGVPMIGWPLYAEQRMNRVFMVEEMKVAVAVEELEDGFVTADELEKRIRELMESEMGREIRRRVTELKCSAAAAVREGGSSLVALEKLMETVTRV</sequence>
<accession>A0ABR0U567</accession>
<proteinExistence type="inferred from homology"/>
<dbReference type="Gene3D" id="3.40.50.2000">
    <property type="entry name" value="Glycogen Phosphorylase B"/>
    <property type="match status" value="2"/>
</dbReference>
<keyword evidence="2 3" id="KW-0808">Transferase</keyword>
<evidence type="ECO:0000313" key="5">
    <source>
        <dbReference type="EMBL" id="KAK6117658.1"/>
    </source>
</evidence>
<dbReference type="CDD" id="cd03784">
    <property type="entry name" value="GT1_Gtf-like"/>
    <property type="match status" value="1"/>
</dbReference>
<keyword evidence="3" id="KW-0328">Glycosyltransferase</keyword>
<evidence type="ECO:0000313" key="6">
    <source>
        <dbReference type="Proteomes" id="UP001318860"/>
    </source>
</evidence>
<dbReference type="InterPro" id="IPR035595">
    <property type="entry name" value="UDP_glycos_trans_CS"/>
</dbReference>